<dbReference type="EMBL" id="JAKJXP020000201">
    <property type="protein sequence ID" value="KAK7738611.1"/>
    <property type="molecule type" value="Genomic_DNA"/>
</dbReference>
<organism evidence="5 6">
    <name type="scientific">Diatrype stigma</name>
    <dbReference type="NCBI Taxonomy" id="117547"/>
    <lineage>
        <taxon>Eukaryota</taxon>
        <taxon>Fungi</taxon>
        <taxon>Dikarya</taxon>
        <taxon>Ascomycota</taxon>
        <taxon>Pezizomycotina</taxon>
        <taxon>Sordariomycetes</taxon>
        <taxon>Xylariomycetidae</taxon>
        <taxon>Xylariales</taxon>
        <taxon>Diatrypaceae</taxon>
        <taxon>Diatrype</taxon>
    </lineage>
</organism>
<dbReference type="PROSITE" id="PS00061">
    <property type="entry name" value="ADH_SHORT"/>
    <property type="match status" value="1"/>
</dbReference>
<dbReference type="InterPro" id="IPR011042">
    <property type="entry name" value="6-blade_b-propeller_TolB-like"/>
</dbReference>
<dbReference type="PANTHER" id="PTHR44169:SF6">
    <property type="entry name" value="NADPH-DEPENDENT 1-ACYLDIHYDROXYACETONE PHOSPHATE REDUCTASE"/>
    <property type="match status" value="1"/>
</dbReference>
<sequence length="724" mass="77511">MVGFAAVSLSALTALLAAVVYQAQLVRVVTVGFGLGRTTESLSSFPYTCRRLTDERLQACEDMWLSERSRQLFLACSDSLAKKEWNPHMARFNVSGRSLKDGFVTVDIDEPVGDGFRTRALKTPGFDDMLHFNGIAGHDDSNGDVRLWAVNAKPSVDAETGAFLDSSQVGANTTVEVFRLTAAAAAAKNGELELDHVLTFSHPLIATANRIAPVIDEDKHNFWFTNDHGQERTGWKYRLSPYLSKGDVSMCRKKACWKVAEGLQYPNGLVKGHDGLIYVPSSFNGGIDVFRHVPKQGFEKVHHIDTDYSLDNISVDKNGDLYVAAFPSGLKMIQGVEDPLNSRVPAAALRIKKKEDGNYTVEKIIEDGEAEVLSAVTTVVHDAKTGRLFFSSSALCLAFHRAGGWRVFASARNPAKLKQVEAAGIETVQLDTLSDESIAAAVARVSELLLLAAPPESGGGGGGGGGDGGGSGLDMLINNAGAGYAMPLLDVDLARARRLFDLNVFSPLAVTRAFLPLLMAKRPKPGSSSAGDDDGGVGGTVVNNTSCSSITTGGLPFAGAYNASKAALLSLTETLRLELAPFGVRVVNLVTGAVRSTFHENVRANADAPGSALLPPGSLYNVAKEAVEHAMSGADSQKNGDDPTEWADGVVRDLIGGGGMAMLTTRGSSASPRPPHWIWRGRYSTTVRITSLFPVGWFDRVLKNMVGLDVVERRLREQEAFKQS</sequence>
<name>A0AAN9YFA9_9PEZI</name>
<dbReference type="Proteomes" id="UP001320420">
    <property type="component" value="Unassembled WGS sequence"/>
</dbReference>
<dbReference type="GO" id="GO:0005783">
    <property type="term" value="C:endoplasmic reticulum"/>
    <property type="evidence" value="ECO:0007669"/>
    <property type="project" value="TreeGrafter"/>
</dbReference>
<dbReference type="PANTHER" id="PTHR44169">
    <property type="entry name" value="NADPH-DEPENDENT 1-ACYLDIHYDROXYACETONE PHOSPHATE REDUCTASE"/>
    <property type="match status" value="1"/>
</dbReference>
<dbReference type="PRINTS" id="PR00081">
    <property type="entry name" value="GDHRDH"/>
</dbReference>
<feature type="chain" id="PRO_5043048723" evidence="4">
    <location>
        <begin position="18"/>
        <end position="724"/>
    </location>
</feature>
<evidence type="ECO:0000313" key="5">
    <source>
        <dbReference type="EMBL" id="KAK7738611.1"/>
    </source>
</evidence>
<dbReference type="InterPro" id="IPR002347">
    <property type="entry name" value="SDR_fam"/>
</dbReference>
<evidence type="ECO:0000256" key="3">
    <source>
        <dbReference type="ARBA" id="ARBA00023002"/>
    </source>
</evidence>
<dbReference type="AlphaFoldDB" id="A0AAN9YFA9"/>
<comment type="similarity">
    <text evidence="1">Belongs to the short-chain dehydrogenases/reductases (SDR) family.</text>
</comment>
<dbReference type="InterPro" id="IPR020904">
    <property type="entry name" value="Sc_DH/Rdtase_CS"/>
</dbReference>
<dbReference type="InterPro" id="IPR036291">
    <property type="entry name" value="NAD(P)-bd_dom_sf"/>
</dbReference>
<evidence type="ECO:0000256" key="4">
    <source>
        <dbReference type="SAM" id="SignalP"/>
    </source>
</evidence>
<proteinExistence type="inferred from homology"/>
<keyword evidence="2" id="KW-0521">NADP</keyword>
<comment type="caution">
    <text evidence="5">The sequence shown here is derived from an EMBL/GenBank/DDBJ whole genome shotgun (WGS) entry which is preliminary data.</text>
</comment>
<gene>
    <name evidence="5" type="ORF">SLS62_011362</name>
</gene>
<accession>A0AAN9YFA9</accession>
<dbReference type="GO" id="GO:0016491">
    <property type="term" value="F:oxidoreductase activity"/>
    <property type="evidence" value="ECO:0007669"/>
    <property type="project" value="UniProtKB-KW"/>
</dbReference>
<evidence type="ECO:0000313" key="6">
    <source>
        <dbReference type="Proteomes" id="UP001320420"/>
    </source>
</evidence>
<dbReference type="SUPFAM" id="SSF51735">
    <property type="entry name" value="NAD(P)-binding Rossmann-fold domains"/>
    <property type="match status" value="1"/>
</dbReference>
<dbReference type="Gene3D" id="2.120.10.30">
    <property type="entry name" value="TolB, C-terminal domain"/>
    <property type="match status" value="1"/>
</dbReference>
<keyword evidence="6" id="KW-1185">Reference proteome</keyword>
<feature type="signal peptide" evidence="4">
    <location>
        <begin position="1"/>
        <end position="17"/>
    </location>
</feature>
<dbReference type="PRINTS" id="PR00080">
    <property type="entry name" value="SDRFAMILY"/>
</dbReference>
<keyword evidence="3" id="KW-0560">Oxidoreductase</keyword>
<dbReference type="Pfam" id="PF00106">
    <property type="entry name" value="adh_short"/>
    <property type="match status" value="1"/>
</dbReference>
<protein>
    <submittedName>
        <fullName evidence="5">Uncharacterized protein</fullName>
    </submittedName>
</protein>
<dbReference type="Gene3D" id="3.40.50.720">
    <property type="entry name" value="NAD(P)-binding Rossmann-like Domain"/>
    <property type="match status" value="1"/>
</dbReference>
<evidence type="ECO:0000256" key="2">
    <source>
        <dbReference type="ARBA" id="ARBA00022857"/>
    </source>
</evidence>
<keyword evidence="4" id="KW-0732">Signal</keyword>
<reference evidence="5 6" key="1">
    <citation type="submission" date="2024-02" db="EMBL/GenBank/DDBJ databases">
        <title>De novo assembly and annotation of 12 fungi associated with fruit tree decline syndrome in Ontario, Canada.</title>
        <authorList>
            <person name="Sulman M."/>
            <person name="Ellouze W."/>
            <person name="Ilyukhin E."/>
        </authorList>
    </citation>
    <scope>NUCLEOTIDE SEQUENCE [LARGE SCALE GENOMIC DNA]</scope>
    <source>
        <strain evidence="5 6">M11/M66-122</strain>
    </source>
</reference>
<evidence type="ECO:0000256" key="1">
    <source>
        <dbReference type="ARBA" id="ARBA00006484"/>
    </source>
</evidence>
<dbReference type="SUPFAM" id="SSF63829">
    <property type="entry name" value="Calcium-dependent phosphotriesterase"/>
    <property type="match status" value="1"/>
</dbReference>